<dbReference type="EMBL" id="MN740616">
    <property type="protein sequence ID" value="QHU35948.1"/>
    <property type="molecule type" value="Genomic_DNA"/>
</dbReference>
<organism evidence="1">
    <name type="scientific">viral metagenome</name>
    <dbReference type="NCBI Taxonomy" id="1070528"/>
    <lineage>
        <taxon>unclassified sequences</taxon>
        <taxon>metagenomes</taxon>
        <taxon>organismal metagenomes</taxon>
    </lineage>
</organism>
<name>A0A6C0M0W6_9ZZZZ</name>
<dbReference type="AlphaFoldDB" id="A0A6C0M0W6"/>
<reference evidence="1" key="1">
    <citation type="journal article" date="2020" name="Nature">
        <title>Giant virus diversity and host interactions through global metagenomics.</title>
        <authorList>
            <person name="Schulz F."/>
            <person name="Roux S."/>
            <person name="Paez-Espino D."/>
            <person name="Jungbluth S."/>
            <person name="Walsh D.A."/>
            <person name="Denef V.J."/>
            <person name="McMahon K.D."/>
            <person name="Konstantinidis K.T."/>
            <person name="Eloe-Fadrosh E.A."/>
            <person name="Kyrpides N.C."/>
            <person name="Woyke T."/>
        </authorList>
    </citation>
    <scope>NUCLEOTIDE SEQUENCE</scope>
    <source>
        <strain evidence="1">GVMAG-S-1035085-51</strain>
    </source>
</reference>
<evidence type="ECO:0000313" key="1">
    <source>
        <dbReference type="EMBL" id="QHU35948.1"/>
    </source>
</evidence>
<sequence>MITLEVNTLESIVTMLTFRKVLLELQDSGKYYNHLHNFTSLVNAVVSNNIDMIQQETIRIEKIYEPEKFVIHPLRYLQRLKEYNERCIDILRGMCYYFNSDNVAISDINRLLLITDRDKYIRAINIVYESDDMK</sequence>
<protein>
    <submittedName>
        <fullName evidence="1">Uncharacterized protein</fullName>
    </submittedName>
</protein>
<accession>A0A6C0M0W6</accession>
<proteinExistence type="predicted"/>